<dbReference type="InterPro" id="IPR014710">
    <property type="entry name" value="RmlC-like_jellyroll"/>
</dbReference>
<dbReference type="Pfam" id="PF07883">
    <property type="entry name" value="Cupin_2"/>
    <property type="match status" value="1"/>
</dbReference>
<evidence type="ECO:0000313" key="3">
    <source>
        <dbReference type="Proteomes" id="UP001331561"/>
    </source>
</evidence>
<name>A0ABU6K6V2_9RHOO</name>
<dbReference type="RefSeq" id="WP_327600138.1">
    <property type="nucleotide sequence ID" value="NZ_JAYXHS010000003.1"/>
</dbReference>
<organism evidence="2 3">
    <name type="scientific">Uliginosibacterium silvisoli</name>
    <dbReference type="NCBI Taxonomy" id="3114758"/>
    <lineage>
        <taxon>Bacteria</taxon>
        <taxon>Pseudomonadati</taxon>
        <taxon>Pseudomonadota</taxon>
        <taxon>Betaproteobacteria</taxon>
        <taxon>Rhodocyclales</taxon>
        <taxon>Zoogloeaceae</taxon>
        <taxon>Uliginosibacterium</taxon>
    </lineage>
</organism>
<dbReference type="SUPFAM" id="SSF51182">
    <property type="entry name" value="RmlC-like cupins"/>
    <property type="match status" value="1"/>
</dbReference>
<dbReference type="InterPro" id="IPR025499">
    <property type="entry name" value="KdgF"/>
</dbReference>
<dbReference type="InterPro" id="IPR011051">
    <property type="entry name" value="RmlC_Cupin_sf"/>
</dbReference>
<dbReference type="Proteomes" id="UP001331561">
    <property type="component" value="Unassembled WGS sequence"/>
</dbReference>
<feature type="domain" description="Cupin type-2" evidence="1">
    <location>
        <begin position="32"/>
        <end position="98"/>
    </location>
</feature>
<evidence type="ECO:0000259" key="1">
    <source>
        <dbReference type="Pfam" id="PF07883"/>
    </source>
</evidence>
<dbReference type="EMBL" id="JAYXHS010000003">
    <property type="protein sequence ID" value="MEC5387161.1"/>
    <property type="molecule type" value="Genomic_DNA"/>
</dbReference>
<accession>A0ABU6K6V2</accession>
<dbReference type="InterPro" id="IPR052535">
    <property type="entry name" value="Bacilysin_H2HPP_isomerase"/>
</dbReference>
<dbReference type="PIRSF" id="PIRSF029883">
    <property type="entry name" value="KdgF"/>
    <property type="match status" value="1"/>
</dbReference>
<dbReference type="CDD" id="cd02238">
    <property type="entry name" value="cupin_KdgF"/>
    <property type="match status" value="1"/>
</dbReference>
<dbReference type="PANTHER" id="PTHR40112">
    <property type="entry name" value="H2HPP ISOMERASE"/>
    <property type="match status" value="1"/>
</dbReference>
<comment type="caution">
    <text evidence="2">The sequence shown here is derived from an EMBL/GenBank/DDBJ whole genome shotgun (WGS) entry which is preliminary data.</text>
</comment>
<evidence type="ECO:0000313" key="2">
    <source>
        <dbReference type="EMBL" id="MEC5387161.1"/>
    </source>
</evidence>
<sequence length="110" mass="12300">MANTLTKPEWEDLGGGIKRRITADGEKLMQVEVHFQPGAEGYEHSHPHEQTSYVVTGGGTYKILDVAYEIRKGDMILVPGGLRHGFLAMQGEETLLLDTFSPPREDFRKT</sequence>
<dbReference type="InterPro" id="IPR013096">
    <property type="entry name" value="Cupin_2"/>
</dbReference>
<keyword evidence="3" id="KW-1185">Reference proteome</keyword>
<protein>
    <submittedName>
        <fullName evidence="2">Cupin domain-containing protein</fullName>
    </submittedName>
</protein>
<gene>
    <name evidence="2" type="ORF">VVD49_15635</name>
</gene>
<dbReference type="PANTHER" id="PTHR40112:SF1">
    <property type="entry name" value="H2HPP ISOMERASE"/>
    <property type="match status" value="1"/>
</dbReference>
<dbReference type="Gene3D" id="2.60.120.10">
    <property type="entry name" value="Jelly Rolls"/>
    <property type="match status" value="1"/>
</dbReference>
<reference evidence="2 3" key="1">
    <citation type="submission" date="2024-01" db="EMBL/GenBank/DDBJ databases">
        <title>Uliginosibacterium soil sp. nov.</title>
        <authorList>
            <person name="Lv Y."/>
        </authorList>
    </citation>
    <scope>NUCLEOTIDE SEQUENCE [LARGE SCALE GENOMIC DNA]</scope>
    <source>
        <strain evidence="2 3">H3</strain>
    </source>
</reference>
<proteinExistence type="predicted"/>